<dbReference type="InterPro" id="IPR011992">
    <property type="entry name" value="EF-hand-dom_pair"/>
</dbReference>
<geneLocation type="plasmid" evidence="3 4">
    <name>unnamed5</name>
</geneLocation>
<evidence type="ECO:0000259" key="2">
    <source>
        <dbReference type="PROSITE" id="PS50222"/>
    </source>
</evidence>
<dbReference type="PROSITE" id="PS00018">
    <property type="entry name" value="EF_HAND_1"/>
    <property type="match status" value="1"/>
</dbReference>
<keyword evidence="4" id="KW-1185">Reference proteome</keyword>
<dbReference type="KEGG" id="pxi:J5O05_18665"/>
<dbReference type="Pfam" id="PF13202">
    <property type="entry name" value="EF-hand_5"/>
    <property type="match status" value="2"/>
</dbReference>
<protein>
    <submittedName>
        <fullName evidence="3">EF-hand domain-containing protein</fullName>
    </submittedName>
</protein>
<gene>
    <name evidence="3" type="ORF">J5O05_18665</name>
</gene>
<evidence type="ECO:0000256" key="1">
    <source>
        <dbReference type="SAM" id="SignalP"/>
    </source>
</evidence>
<proteinExistence type="predicted"/>
<name>A0A975DKQ1_9GAMM</name>
<dbReference type="PROSITE" id="PS50222">
    <property type="entry name" value="EF_HAND_2"/>
    <property type="match status" value="1"/>
</dbReference>
<reference evidence="3" key="1">
    <citation type="submission" date="2021-03" db="EMBL/GenBank/DDBJ databases">
        <title>Complete Genome of Pseudoalteromonas xiamenensis STKMTI.2, a new potential marine bacterium producing anti-Vibrio compounds.</title>
        <authorList>
            <person name="Handayani D.P."/>
            <person name="Isnansetyo A."/>
            <person name="Istiqomah I."/>
            <person name="Jumina J."/>
        </authorList>
    </citation>
    <scope>NUCLEOTIDE SEQUENCE</scope>
    <source>
        <strain evidence="3">STKMTI.2</strain>
        <plasmid evidence="3">unnamed5</plasmid>
    </source>
</reference>
<feature type="signal peptide" evidence="1">
    <location>
        <begin position="1"/>
        <end position="21"/>
    </location>
</feature>
<evidence type="ECO:0000313" key="4">
    <source>
        <dbReference type="Proteomes" id="UP000664904"/>
    </source>
</evidence>
<dbReference type="Proteomes" id="UP000664904">
    <property type="component" value="Plasmid unnamed5"/>
</dbReference>
<dbReference type="InterPro" id="IPR018247">
    <property type="entry name" value="EF_Hand_1_Ca_BS"/>
</dbReference>
<keyword evidence="1" id="KW-0732">Signal</keyword>
<dbReference type="Gene3D" id="1.10.238.10">
    <property type="entry name" value="EF-hand"/>
    <property type="match status" value="1"/>
</dbReference>
<evidence type="ECO:0000313" key="3">
    <source>
        <dbReference type="EMBL" id="QTH73515.1"/>
    </source>
</evidence>
<dbReference type="InterPro" id="IPR002048">
    <property type="entry name" value="EF_hand_dom"/>
</dbReference>
<dbReference type="GO" id="GO:0005509">
    <property type="term" value="F:calcium ion binding"/>
    <property type="evidence" value="ECO:0007669"/>
    <property type="project" value="InterPro"/>
</dbReference>
<accession>A0A975DKQ1</accession>
<feature type="chain" id="PRO_5037432756" evidence="1">
    <location>
        <begin position="22"/>
        <end position="73"/>
    </location>
</feature>
<dbReference type="EMBL" id="CP072135">
    <property type="protein sequence ID" value="QTH73515.1"/>
    <property type="molecule type" value="Genomic_DNA"/>
</dbReference>
<dbReference type="AlphaFoldDB" id="A0A975DKQ1"/>
<dbReference type="RefSeq" id="WP_208845127.1">
    <property type="nucleotide sequence ID" value="NZ_CP072135.1"/>
</dbReference>
<feature type="domain" description="EF-hand" evidence="2">
    <location>
        <begin position="43"/>
        <end position="73"/>
    </location>
</feature>
<organism evidence="3 4">
    <name type="scientific">Pseudoalteromonas xiamenensis</name>
    <dbReference type="NCBI Taxonomy" id="882626"/>
    <lineage>
        <taxon>Bacteria</taxon>
        <taxon>Pseudomonadati</taxon>
        <taxon>Pseudomonadota</taxon>
        <taxon>Gammaproteobacteria</taxon>
        <taxon>Alteromonadales</taxon>
        <taxon>Pseudoalteromonadaceae</taxon>
        <taxon>Pseudoalteromonas</taxon>
    </lineage>
</organism>
<keyword evidence="3" id="KW-0614">Plasmid</keyword>
<sequence length="73" mass="7668">MKISNLAVLATALMVSTVATASEADFQSVDKDGDGMISMAEASHLPTLAAEFKNLDADQDGQLTESEFANFGK</sequence>
<dbReference type="SUPFAM" id="SSF47473">
    <property type="entry name" value="EF-hand"/>
    <property type="match status" value="1"/>
</dbReference>